<accession>A0A0P7ZVA6</accession>
<gene>
    <name evidence="4" type="ORF">HLUCCA11_15260</name>
</gene>
<evidence type="ECO:0000259" key="3">
    <source>
        <dbReference type="Pfam" id="PF00685"/>
    </source>
</evidence>
<sequence>MLQRRLFAASPRAYRLFDRVRRRVRPLYESDEQKHQRERQRADYLLLSLTNCGRTWLRVILGRAMQLHYAHVPGIEDVNLHDLFSFSERVPTLPAIKPMHEKYGQFGNSYAQQKVILLVRDPRDALVSRYHQHRQALAAKLGCQTLDEYACQGDDLAAYIQFYNDWQQYRDCAKDFISVRYEDLKADTFQEVQRINEFVGLSLSPTEIRTAIDYASFQNMRKMEIQGSQQVRTNVMSARDMANPESFKVRKGAIGGYRAELMPESIAFVDQRVSNQLNPVYGYGGTRT</sequence>
<dbReference type="InterPro" id="IPR000863">
    <property type="entry name" value="Sulfotransferase_dom"/>
</dbReference>
<evidence type="ECO:0000313" key="5">
    <source>
        <dbReference type="Proteomes" id="UP000050465"/>
    </source>
</evidence>
<evidence type="ECO:0000313" key="4">
    <source>
        <dbReference type="EMBL" id="KPQ34275.1"/>
    </source>
</evidence>
<dbReference type="AlphaFoldDB" id="A0A0P7ZVA6"/>
<feature type="domain" description="Sulfotransferase" evidence="3">
    <location>
        <begin position="43"/>
        <end position="274"/>
    </location>
</feature>
<dbReference type="EMBL" id="LJZR01000021">
    <property type="protein sequence ID" value="KPQ34275.1"/>
    <property type="molecule type" value="Genomic_DNA"/>
</dbReference>
<dbReference type="GO" id="GO:0008146">
    <property type="term" value="F:sulfotransferase activity"/>
    <property type="evidence" value="ECO:0007669"/>
    <property type="project" value="InterPro"/>
</dbReference>
<name>A0A0P7ZVA6_9CYAN</name>
<proteinExistence type="inferred from homology"/>
<dbReference type="STRING" id="1666911.HLUCCA11_15260"/>
<comment type="caution">
    <text evidence="4">The sequence shown here is derived from an EMBL/GenBank/DDBJ whole genome shotgun (WGS) entry which is preliminary data.</text>
</comment>
<comment type="similarity">
    <text evidence="1">Belongs to the sulfotransferase 1 family.</text>
</comment>
<evidence type="ECO:0000256" key="2">
    <source>
        <dbReference type="ARBA" id="ARBA00022679"/>
    </source>
</evidence>
<protein>
    <submittedName>
        <fullName evidence="4">Sulfotransferase domain</fullName>
    </submittedName>
</protein>
<dbReference type="Pfam" id="PF00685">
    <property type="entry name" value="Sulfotransfer_1"/>
    <property type="match status" value="1"/>
</dbReference>
<dbReference type="PANTHER" id="PTHR11783">
    <property type="entry name" value="SULFOTRANSFERASE SULT"/>
    <property type="match status" value="1"/>
</dbReference>
<dbReference type="Gene3D" id="3.40.50.300">
    <property type="entry name" value="P-loop containing nucleotide triphosphate hydrolases"/>
    <property type="match status" value="1"/>
</dbReference>
<dbReference type="InterPro" id="IPR027417">
    <property type="entry name" value="P-loop_NTPase"/>
</dbReference>
<reference evidence="4 5" key="1">
    <citation type="submission" date="2015-09" db="EMBL/GenBank/DDBJ databases">
        <title>Identification and resolution of microdiversity through metagenomic sequencing of parallel consortia.</title>
        <authorList>
            <person name="Nelson W.C."/>
            <person name="Romine M.F."/>
            <person name="Lindemann S.R."/>
        </authorList>
    </citation>
    <scope>NUCLEOTIDE SEQUENCE [LARGE SCALE GENOMIC DNA]</scope>
    <source>
        <strain evidence="4">Ana</strain>
    </source>
</reference>
<dbReference type="SUPFAM" id="SSF52540">
    <property type="entry name" value="P-loop containing nucleoside triphosphate hydrolases"/>
    <property type="match status" value="1"/>
</dbReference>
<organism evidence="4 5">
    <name type="scientific">Phormidesmis priestleyi Ana</name>
    <dbReference type="NCBI Taxonomy" id="1666911"/>
    <lineage>
        <taxon>Bacteria</taxon>
        <taxon>Bacillati</taxon>
        <taxon>Cyanobacteriota</taxon>
        <taxon>Cyanophyceae</taxon>
        <taxon>Leptolyngbyales</taxon>
        <taxon>Leptolyngbyaceae</taxon>
        <taxon>Phormidesmis</taxon>
    </lineage>
</organism>
<evidence type="ECO:0000256" key="1">
    <source>
        <dbReference type="ARBA" id="ARBA00005771"/>
    </source>
</evidence>
<keyword evidence="2 4" id="KW-0808">Transferase</keyword>
<dbReference type="Proteomes" id="UP000050465">
    <property type="component" value="Unassembled WGS sequence"/>
</dbReference>